<dbReference type="SUPFAM" id="SSF68906">
    <property type="entry name" value="SAP domain"/>
    <property type="match status" value="1"/>
</dbReference>
<dbReference type="InterPro" id="IPR036361">
    <property type="entry name" value="SAP_dom_sf"/>
</dbReference>
<evidence type="ECO:0000259" key="1">
    <source>
        <dbReference type="PROSITE" id="PS50800"/>
    </source>
</evidence>
<dbReference type="EMBL" id="MN741007">
    <property type="protein sequence ID" value="QHU22432.1"/>
    <property type="molecule type" value="Genomic_DNA"/>
</dbReference>
<accession>A0A6C0KWS2</accession>
<protein>
    <recommendedName>
        <fullName evidence="1">SAP domain-containing protein</fullName>
    </recommendedName>
</protein>
<evidence type="ECO:0000313" key="2">
    <source>
        <dbReference type="EMBL" id="QHU22432.1"/>
    </source>
</evidence>
<feature type="domain" description="SAP" evidence="1">
    <location>
        <begin position="174"/>
        <end position="208"/>
    </location>
</feature>
<dbReference type="AlphaFoldDB" id="A0A6C0KWS2"/>
<proteinExistence type="predicted"/>
<organism evidence="2">
    <name type="scientific">viral metagenome</name>
    <dbReference type="NCBI Taxonomy" id="1070528"/>
    <lineage>
        <taxon>unclassified sequences</taxon>
        <taxon>metagenomes</taxon>
        <taxon>organismal metagenomes</taxon>
    </lineage>
</organism>
<sequence>MSKLENETSLSQYYLHFAKGNKRENDMSIRRFKNKKKTELNNNYDKLFFNFLLIVRIELLTPDYNKNTELKFKYDFAHKMENMKFKTKENVINNLCYDDNINLKTLSALCVLFSKTMIYSCNNIFAMLNQCDGAPLLYLVKKDLSITCVKEDTLKALKGSGFEIQNIDKPFYSIAYYKVNDLKTICAQIGLNVDGTKKVFYEKMVQHVSNAIF</sequence>
<dbReference type="InterPro" id="IPR003034">
    <property type="entry name" value="SAP_dom"/>
</dbReference>
<reference evidence="2" key="1">
    <citation type="journal article" date="2020" name="Nature">
        <title>Giant virus diversity and host interactions through global metagenomics.</title>
        <authorList>
            <person name="Schulz F."/>
            <person name="Roux S."/>
            <person name="Paez-Espino D."/>
            <person name="Jungbluth S."/>
            <person name="Walsh D.A."/>
            <person name="Denef V.J."/>
            <person name="McMahon K.D."/>
            <person name="Konstantinidis K.T."/>
            <person name="Eloe-Fadrosh E.A."/>
            <person name="Kyrpides N.C."/>
            <person name="Woyke T."/>
        </authorList>
    </citation>
    <scope>NUCLEOTIDE SEQUENCE</scope>
    <source>
        <strain evidence="2">GVMAG-S-ERX555907-102</strain>
    </source>
</reference>
<name>A0A6C0KWS2_9ZZZZ</name>
<dbReference type="PROSITE" id="PS50800">
    <property type="entry name" value="SAP"/>
    <property type="match status" value="1"/>
</dbReference>